<comment type="caution">
    <text evidence="1">The sequence shown here is derived from an EMBL/GenBank/DDBJ whole genome shotgun (WGS) entry which is preliminary data.</text>
</comment>
<dbReference type="AlphaFoldDB" id="A0A832XFJ7"/>
<sequence>MKNPHYICTGGCGGVSEEQKNCGAEDCKNYDMPLEECKCTDGRHIPE</sequence>
<keyword evidence="2" id="KW-1185">Reference proteome</keyword>
<evidence type="ECO:0000313" key="1">
    <source>
        <dbReference type="EMBL" id="HIJ99228.1"/>
    </source>
</evidence>
<evidence type="ECO:0000313" key="2">
    <source>
        <dbReference type="Proteomes" id="UP000604391"/>
    </source>
</evidence>
<dbReference type="EMBL" id="DVAD01000001">
    <property type="protein sequence ID" value="HIJ99228.1"/>
    <property type="molecule type" value="Genomic_DNA"/>
</dbReference>
<proteinExistence type="predicted"/>
<organism evidence="1 2">
    <name type="scientific">Candidatus Undinarchaeum marinum</name>
    <dbReference type="NCBI Taxonomy" id="2756141"/>
    <lineage>
        <taxon>Archaea</taxon>
        <taxon>Candidatus Undinarchaeota</taxon>
        <taxon>Candidatus Undinarchaeia</taxon>
        <taxon>Candidatus Undinarchaeales</taxon>
        <taxon>Candidatus Undinarchaeaceae</taxon>
        <taxon>Candidatus Undinarchaeum</taxon>
    </lineage>
</organism>
<accession>A0A832XFJ7</accession>
<dbReference type="Proteomes" id="UP000604391">
    <property type="component" value="Unassembled WGS sequence"/>
</dbReference>
<protein>
    <submittedName>
        <fullName evidence="1">Uncharacterized protein</fullName>
    </submittedName>
</protein>
<reference evidence="1 2" key="1">
    <citation type="journal article" name="Nat. Commun.">
        <title>Undinarchaeota illuminate DPANN phylogeny and the impact of gene transfer on archaeal evolution.</title>
        <authorList>
            <person name="Dombrowski N."/>
            <person name="Williams T.A."/>
            <person name="Sun J."/>
            <person name="Woodcroft B.J."/>
            <person name="Lee J.H."/>
            <person name="Minh B.Q."/>
            <person name="Rinke C."/>
            <person name="Spang A."/>
        </authorList>
    </citation>
    <scope>NUCLEOTIDE SEQUENCE [LARGE SCALE GENOMIC DNA]</scope>
    <source>
        <strain evidence="1">MAG_bin17</strain>
    </source>
</reference>
<name>A0A832XFJ7_9ARCH</name>
<gene>
    <name evidence="1" type="ORF">H1011_00165</name>
</gene>